<dbReference type="InterPro" id="IPR050219">
    <property type="entry name" value="DnaG_primase"/>
</dbReference>
<dbReference type="FunFam" id="3.90.980.10:FF:000001">
    <property type="entry name" value="DNA primase"/>
    <property type="match status" value="1"/>
</dbReference>
<dbReference type="Pfam" id="PF13662">
    <property type="entry name" value="Toprim_4"/>
    <property type="match status" value="1"/>
</dbReference>
<dbReference type="GO" id="GO:0005737">
    <property type="term" value="C:cytoplasm"/>
    <property type="evidence" value="ECO:0007669"/>
    <property type="project" value="TreeGrafter"/>
</dbReference>
<protein>
    <submittedName>
        <fullName evidence="14">DNA primase</fullName>
        <ecNumber evidence="14">2.7.7.-</ecNumber>
    </submittedName>
</protein>
<dbReference type="PIRSF" id="PIRSF002811">
    <property type="entry name" value="DnaG"/>
    <property type="match status" value="1"/>
</dbReference>
<dbReference type="InterPro" id="IPR036977">
    <property type="entry name" value="DNA_primase_Znf_CHC2"/>
</dbReference>
<dbReference type="Gene3D" id="1.20.50.20">
    <property type="entry name" value="DnaG, RNA polymerase domain, helical bundle"/>
    <property type="match status" value="1"/>
</dbReference>
<dbReference type="SUPFAM" id="SSF117023">
    <property type="entry name" value="DNA primase DnaG, C-terminal domain"/>
    <property type="match status" value="1"/>
</dbReference>
<evidence type="ECO:0000256" key="8">
    <source>
        <dbReference type="ARBA" id="ARBA00022771"/>
    </source>
</evidence>
<dbReference type="FunFam" id="3.40.1360.10:FF:000002">
    <property type="entry name" value="DNA primase"/>
    <property type="match status" value="1"/>
</dbReference>
<evidence type="ECO:0000256" key="11">
    <source>
        <dbReference type="ARBA" id="ARBA00023125"/>
    </source>
</evidence>
<dbReference type="SUPFAM" id="SSF57783">
    <property type="entry name" value="Zinc beta-ribbon"/>
    <property type="match status" value="1"/>
</dbReference>
<keyword evidence="6" id="KW-0235">DNA replication</keyword>
<dbReference type="InterPro" id="IPR034151">
    <property type="entry name" value="TOPRIM_DnaG_bac"/>
</dbReference>
<dbReference type="Pfam" id="PF01807">
    <property type="entry name" value="Zn_ribbon_DnaG"/>
    <property type="match status" value="1"/>
</dbReference>
<keyword evidence="3" id="KW-0639">Primosome</keyword>
<name>A0A3B0XLY3_9ZZZZ</name>
<dbReference type="Gene3D" id="3.90.980.10">
    <property type="entry name" value="DNA primase, catalytic core, N-terminal domain"/>
    <property type="match status" value="1"/>
</dbReference>
<dbReference type="GO" id="GO:0000428">
    <property type="term" value="C:DNA-directed RNA polymerase complex"/>
    <property type="evidence" value="ECO:0007669"/>
    <property type="project" value="UniProtKB-KW"/>
</dbReference>
<accession>A0A3B0XLY3</accession>
<evidence type="ECO:0000313" key="14">
    <source>
        <dbReference type="EMBL" id="VAW64142.1"/>
    </source>
</evidence>
<keyword evidence="12" id="KW-0804">Transcription</keyword>
<gene>
    <name evidence="14" type="ORF">MNBD_GAMMA09-1298</name>
</gene>
<organism evidence="14">
    <name type="scientific">hydrothermal vent metagenome</name>
    <dbReference type="NCBI Taxonomy" id="652676"/>
    <lineage>
        <taxon>unclassified sequences</taxon>
        <taxon>metagenomes</taxon>
        <taxon>ecological metagenomes</taxon>
    </lineage>
</organism>
<dbReference type="InterPro" id="IPR013264">
    <property type="entry name" value="DNAG_N"/>
</dbReference>
<keyword evidence="5 14" id="KW-0548">Nucleotidyltransferase</keyword>
<dbReference type="PROSITE" id="PS50880">
    <property type="entry name" value="TOPRIM"/>
    <property type="match status" value="1"/>
</dbReference>
<keyword evidence="4 14" id="KW-0808">Transferase</keyword>
<dbReference type="Gene3D" id="3.90.580.10">
    <property type="entry name" value="Zinc finger, CHC2-type domain"/>
    <property type="match status" value="1"/>
</dbReference>
<evidence type="ECO:0000256" key="9">
    <source>
        <dbReference type="ARBA" id="ARBA00022833"/>
    </source>
</evidence>
<evidence type="ECO:0000256" key="5">
    <source>
        <dbReference type="ARBA" id="ARBA00022695"/>
    </source>
</evidence>
<dbReference type="GO" id="GO:0003677">
    <property type="term" value="F:DNA binding"/>
    <property type="evidence" value="ECO:0007669"/>
    <property type="project" value="UniProtKB-KW"/>
</dbReference>
<dbReference type="SUPFAM" id="SSF56731">
    <property type="entry name" value="DNA primase core"/>
    <property type="match status" value="1"/>
</dbReference>
<dbReference type="GO" id="GO:0003899">
    <property type="term" value="F:DNA-directed RNA polymerase activity"/>
    <property type="evidence" value="ECO:0007669"/>
    <property type="project" value="InterPro"/>
</dbReference>
<dbReference type="Gene3D" id="3.40.1360.10">
    <property type="match status" value="1"/>
</dbReference>
<dbReference type="GO" id="GO:0006269">
    <property type="term" value="P:DNA replication, synthesis of primer"/>
    <property type="evidence" value="ECO:0007669"/>
    <property type="project" value="UniProtKB-KW"/>
</dbReference>
<dbReference type="InterPro" id="IPR006295">
    <property type="entry name" value="DNA_primase_DnaG"/>
</dbReference>
<evidence type="ECO:0000256" key="7">
    <source>
        <dbReference type="ARBA" id="ARBA00022723"/>
    </source>
</evidence>
<evidence type="ECO:0000256" key="6">
    <source>
        <dbReference type="ARBA" id="ARBA00022705"/>
    </source>
</evidence>
<dbReference type="NCBIfam" id="TIGR01391">
    <property type="entry name" value="dnaG"/>
    <property type="match status" value="1"/>
</dbReference>
<dbReference type="InterPro" id="IPR006171">
    <property type="entry name" value="TOPRIM_dom"/>
</dbReference>
<keyword evidence="10" id="KW-0460">Magnesium</keyword>
<keyword evidence="8" id="KW-0863">Zinc-finger</keyword>
<dbReference type="EMBL" id="UOFI01000054">
    <property type="protein sequence ID" value="VAW64142.1"/>
    <property type="molecule type" value="Genomic_DNA"/>
</dbReference>
<dbReference type="Pfam" id="PF08275">
    <property type="entry name" value="DNAG_N"/>
    <property type="match status" value="1"/>
</dbReference>
<proteinExistence type="inferred from homology"/>
<dbReference type="GO" id="GO:1990077">
    <property type="term" value="C:primosome complex"/>
    <property type="evidence" value="ECO:0007669"/>
    <property type="project" value="UniProtKB-KW"/>
</dbReference>
<dbReference type="InterPro" id="IPR016136">
    <property type="entry name" value="DNA_helicase_N/primase_C"/>
</dbReference>
<evidence type="ECO:0000256" key="10">
    <source>
        <dbReference type="ARBA" id="ARBA00022842"/>
    </source>
</evidence>
<dbReference type="CDD" id="cd03364">
    <property type="entry name" value="TOPRIM_DnaG_primases"/>
    <property type="match status" value="1"/>
</dbReference>
<dbReference type="EC" id="2.7.7.-" evidence="14"/>
<evidence type="ECO:0000259" key="13">
    <source>
        <dbReference type="PROSITE" id="PS50880"/>
    </source>
</evidence>
<dbReference type="AlphaFoldDB" id="A0A3B0XLY3"/>
<comment type="cofactor">
    <cofactor evidence="1">
        <name>Zn(2+)</name>
        <dbReference type="ChEBI" id="CHEBI:29105"/>
    </cofactor>
</comment>
<dbReference type="InterPro" id="IPR013173">
    <property type="entry name" value="DNA_primase_DnaG_DnaB-bd_dom"/>
</dbReference>
<keyword evidence="11" id="KW-0238">DNA-binding</keyword>
<dbReference type="PANTHER" id="PTHR30313:SF2">
    <property type="entry name" value="DNA PRIMASE"/>
    <property type="match status" value="1"/>
</dbReference>
<dbReference type="FunFam" id="3.90.580.10:FF:000001">
    <property type="entry name" value="DNA primase"/>
    <property type="match status" value="1"/>
</dbReference>
<dbReference type="InterPro" id="IPR030846">
    <property type="entry name" value="DnaG_bac"/>
</dbReference>
<dbReference type="PANTHER" id="PTHR30313">
    <property type="entry name" value="DNA PRIMASE"/>
    <property type="match status" value="1"/>
</dbReference>
<keyword evidence="9" id="KW-0862">Zinc</keyword>
<dbReference type="InterPro" id="IPR019475">
    <property type="entry name" value="DNA_primase_DnaB-bd"/>
</dbReference>
<dbReference type="Pfam" id="PF08278">
    <property type="entry name" value="DnaG_DnaB_bind"/>
    <property type="match status" value="1"/>
</dbReference>
<evidence type="ECO:0000256" key="2">
    <source>
        <dbReference type="ARBA" id="ARBA00022478"/>
    </source>
</evidence>
<dbReference type="SMART" id="SM00766">
    <property type="entry name" value="DnaG_DnaB_bind"/>
    <property type="match status" value="1"/>
</dbReference>
<evidence type="ECO:0000256" key="1">
    <source>
        <dbReference type="ARBA" id="ARBA00001947"/>
    </source>
</evidence>
<dbReference type="InterPro" id="IPR002694">
    <property type="entry name" value="Znf_CHC2"/>
</dbReference>
<reference evidence="14" key="1">
    <citation type="submission" date="2018-06" db="EMBL/GenBank/DDBJ databases">
        <authorList>
            <person name="Zhirakovskaya E."/>
        </authorList>
    </citation>
    <scope>NUCLEOTIDE SEQUENCE</scope>
</reference>
<feature type="domain" description="Toprim" evidence="13">
    <location>
        <begin position="257"/>
        <end position="339"/>
    </location>
</feature>
<evidence type="ECO:0000256" key="3">
    <source>
        <dbReference type="ARBA" id="ARBA00022515"/>
    </source>
</evidence>
<dbReference type="SMART" id="SM00400">
    <property type="entry name" value="ZnF_CHCC"/>
    <property type="match status" value="1"/>
</dbReference>
<keyword evidence="7" id="KW-0479">Metal-binding</keyword>
<dbReference type="SMART" id="SM00493">
    <property type="entry name" value="TOPRIM"/>
    <property type="match status" value="1"/>
</dbReference>
<dbReference type="HAMAP" id="MF_00974">
    <property type="entry name" value="DNA_primase_DnaG"/>
    <property type="match status" value="1"/>
</dbReference>
<evidence type="ECO:0000256" key="12">
    <source>
        <dbReference type="ARBA" id="ARBA00023163"/>
    </source>
</evidence>
<dbReference type="Pfam" id="PF10410">
    <property type="entry name" value="DnaB_bind"/>
    <property type="match status" value="1"/>
</dbReference>
<dbReference type="Gene3D" id="1.10.860.10">
    <property type="entry name" value="DNAb Helicase, Chain A"/>
    <property type="match status" value="1"/>
</dbReference>
<keyword evidence="2" id="KW-0240">DNA-directed RNA polymerase</keyword>
<dbReference type="GO" id="GO:0008270">
    <property type="term" value="F:zinc ion binding"/>
    <property type="evidence" value="ECO:0007669"/>
    <property type="project" value="UniProtKB-KW"/>
</dbReference>
<dbReference type="InterPro" id="IPR037068">
    <property type="entry name" value="DNA_primase_core_N_sf"/>
</dbReference>
<evidence type="ECO:0000256" key="4">
    <source>
        <dbReference type="ARBA" id="ARBA00022679"/>
    </source>
</evidence>
<sequence length="585" mass="65882">MAGHIPRQFIDDLINRADIVDVVDSRVALKKRGKEHIACCPFHNEKSPSFTVSQSKQFYHCFGCGAHGTALSFIMEYERLDFVDAIEVLAAEYHIDVPREQGDFQPQQDDKKPLYEVLEKAAASFASELKQNTRAIDYLKQRGLSGEIAKDFQMGYAPDSWDFISAPLGKSNEGKEACIKSGLSISPEDNPQKFYDRFRDRIMFPIRDRRGRTIGFGGRILDKGEPKYLNSPETPVFHKGEELYGLYEARQAIKDLDRIVIVEGYMDVVALAQHGIRYTVATLGTATSAAQISKLFRIVPELIFCYDGDAAGRKAAWRALENSLSVLRDGVQARFLFLPDDEDPDTLVRQEGQQTFEQRLSQATPLADFMLQHLSEPLDLSTADGCARLSELAKPLINKITDGVFKDLLLNQLSKMIGLSSSKLQQHIPQNPVTGQRLVRKAVAPKHQISITPTRLAIAMLLQYPELAQHCEIPEPLRTCEMPGLALLLQLHETIIQTQATSPSVLVERWRDTENAGIINKLIQWEIPEANNDIQKATLQDALNNLLKKHRDNRMEELLNKSRAAELSTDEKTELSDLYAHQLTE</sequence>